<dbReference type="AlphaFoldDB" id="A0A1H2XXG1"/>
<evidence type="ECO:0000313" key="2">
    <source>
        <dbReference type="Proteomes" id="UP000198816"/>
    </source>
</evidence>
<keyword evidence="2" id="KW-1185">Reference proteome</keyword>
<gene>
    <name evidence="1" type="ORF">SAMN05421783_111143</name>
</gene>
<evidence type="ECO:0000313" key="1">
    <source>
        <dbReference type="EMBL" id="SDW97268.1"/>
    </source>
</evidence>
<dbReference type="STRING" id="1058.SAMN05421783_111143"/>
<organism evidence="1 2">
    <name type="scientific">Thiocapsa roseopersicina</name>
    <dbReference type="NCBI Taxonomy" id="1058"/>
    <lineage>
        <taxon>Bacteria</taxon>
        <taxon>Pseudomonadati</taxon>
        <taxon>Pseudomonadota</taxon>
        <taxon>Gammaproteobacteria</taxon>
        <taxon>Chromatiales</taxon>
        <taxon>Chromatiaceae</taxon>
        <taxon>Thiocapsa</taxon>
    </lineage>
</organism>
<accession>A0A1H2XXG1</accession>
<proteinExistence type="predicted"/>
<dbReference type="Proteomes" id="UP000198816">
    <property type="component" value="Unassembled WGS sequence"/>
</dbReference>
<reference evidence="2" key="1">
    <citation type="submission" date="2016-10" db="EMBL/GenBank/DDBJ databases">
        <authorList>
            <person name="Varghese N."/>
            <person name="Submissions S."/>
        </authorList>
    </citation>
    <scope>NUCLEOTIDE SEQUENCE [LARGE SCALE GENOMIC DNA]</scope>
    <source>
        <strain evidence="2">DSM 217</strain>
    </source>
</reference>
<name>A0A1H2XXG1_THIRO</name>
<protein>
    <submittedName>
        <fullName evidence="1">Uncharacterized protein</fullName>
    </submittedName>
</protein>
<dbReference type="OrthoDB" id="5796758at2"/>
<dbReference type="EMBL" id="FNNZ01000011">
    <property type="protein sequence ID" value="SDW97268.1"/>
    <property type="molecule type" value="Genomic_DNA"/>
</dbReference>
<sequence>MDTPDPLDETLALIASAPESASALTLYALACTLEHQKAGCLFKLTKLFDLPGDHRPLAYGLMELLAAGEVGTQRWTDAKSRMDDLIRGTKRRSI</sequence>
<dbReference type="RefSeq" id="WP_093032703.1">
    <property type="nucleotide sequence ID" value="NZ_FNNZ01000011.1"/>
</dbReference>